<evidence type="ECO:0000313" key="6">
    <source>
        <dbReference type="Proteomes" id="UP000274429"/>
    </source>
</evidence>
<evidence type="ECO:0000256" key="1">
    <source>
        <dbReference type="ARBA" id="ARBA00022553"/>
    </source>
</evidence>
<keyword evidence="6" id="KW-1185">Reference proteome</keyword>
<dbReference type="Proteomes" id="UP000274429">
    <property type="component" value="Unassembled WGS sequence"/>
</dbReference>
<dbReference type="WBParaSite" id="TTAC_0000093801-mRNA-1">
    <property type="protein sequence ID" value="TTAC_0000093801-mRNA-1"/>
    <property type="gene ID" value="TTAC_0000093801"/>
</dbReference>
<dbReference type="OrthoDB" id="68076at2759"/>
<dbReference type="Pfam" id="PF08729">
    <property type="entry name" value="HUN"/>
    <property type="match status" value="1"/>
</dbReference>
<evidence type="ECO:0000259" key="4">
    <source>
        <dbReference type="Pfam" id="PF14075"/>
    </source>
</evidence>
<dbReference type="STRING" id="6205.A0A0R3WJS5"/>
<dbReference type="PANTHER" id="PTHR21669">
    <property type="entry name" value="CAPZ-INTERACTING PROTEIN AND RELATED PROTEINS"/>
    <property type="match status" value="1"/>
</dbReference>
<sequence length="883" mass="96527">MFDKTVVLEIDLLKNENRNEFSYIDLVRSELGINIDMNMQTGNEDTCMMELAKSFERKYGNMVTVTNKGKRRRLRVDDFIDLGEGYDSQDSFIDDSEAVELIVAPTLRTRHGGFFVNEGFLESIEDRSMDIEPPPSAPKQPKIDLSSPSPKRPKLKKDKSKQLLERAVKQLAAPAAAAVSTGNKTTKNGLNSLDAVFDSVLSASAQNDVNKSSQSTSFNSKVTPNNRTGTSKLPTPSKQQHQQSPPPLPPLSEDLRSEVQKILAFKPNSTQALSKLPLPPQFDNDLLRFDELMVKKNLSKMTKSAVYAYIANQLCMKSKTLVGRLRKLKELKDDSLLEPMLIALKDAVSRIMPGILSAYNRDLANYQERLSIWENDSAIFLLAQIVHDLQRFGFYHFVFVHTDARRQTNPEAKRPGAPKKIFRWNSDCRSLVERIIAFRMEATFSTTGKCHDEDQIKRFLHTLIPLWPDNWISVAALWRAGSSTYQSMLNKLNPGALPTATSSAPNPTRTVTPVVSKPIGAVSTFAFPNRTAAVTASLASGNRSPVASKPSTSVAAATALRAAQPTLPLATSSTSNPRYVSPSNPQQVFAPLVSNSAGGTGGKETSVYMLQFATSPPPVAAASATKKDSPKAAIVAPLIDLTESHQDSPPQQHPLTSTIVTPSVSSSNLSPPSITAKTVSPVTTPRRVACTSQNPTSALPTAPAVRASVPSVTVSMGQILARAPINVTQQQQQQQASITLQAVSNIISAFQQQNLQKQRLAAHENVRYTTAAAPILMNRHHQQQQSATQATTRVVSGTPGQAWNVAVSSVSYAPSVSLPSSVYSAPIVQNSLVSRPPQPQQLRQQQMRAAFTGYNKLTEPYLSWSRQYDIAQGYIIGVSHLFF</sequence>
<protein>
    <submittedName>
        <fullName evidence="7">Ubinuclein-2</fullName>
    </submittedName>
</protein>
<name>A0A0R3WJS5_HYDTA</name>
<dbReference type="PANTHER" id="PTHR21669:SF28">
    <property type="entry name" value="YEMANUCLEIN"/>
    <property type="match status" value="1"/>
</dbReference>
<dbReference type="GO" id="GO:0005634">
    <property type="term" value="C:nucleus"/>
    <property type="evidence" value="ECO:0007669"/>
    <property type="project" value="TreeGrafter"/>
</dbReference>
<organism evidence="7">
    <name type="scientific">Hydatigena taeniaeformis</name>
    <name type="common">Feline tapeworm</name>
    <name type="synonym">Taenia taeniaeformis</name>
    <dbReference type="NCBI Taxonomy" id="6205"/>
    <lineage>
        <taxon>Eukaryota</taxon>
        <taxon>Metazoa</taxon>
        <taxon>Spiralia</taxon>
        <taxon>Lophotrochozoa</taxon>
        <taxon>Platyhelminthes</taxon>
        <taxon>Cestoda</taxon>
        <taxon>Eucestoda</taxon>
        <taxon>Cyclophyllidea</taxon>
        <taxon>Taeniidae</taxon>
        <taxon>Hydatigera</taxon>
    </lineage>
</organism>
<feature type="region of interest" description="Disordered" evidence="2">
    <location>
        <begin position="208"/>
        <end position="253"/>
    </location>
</feature>
<dbReference type="Pfam" id="PF14075">
    <property type="entry name" value="UBN_AB"/>
    <property type="match status" value="1"/>
</dbReference>
<evidence type="ECO:0000313" key="5">
    <source>
        <dbReference type="EMBL" id="VDM17206.1"/>
    </source>
</evidence>
<feature type="compositionally biased region" description="Polar residues" evidence="2">
    <location>
        <begin position="208"/>
        <end position="233"/>
    </location>
</feature>
<feature type="region of interest" description="Disordered" evidence="2">
    <location>
        <begin position="128"/>
        <end position="160"/>
    </location>
</feature>
<dbReference type="InterPro" id="IPR026947">
    <property type="entry name" value="UBN_middle_dom"/>
</dbReference>
<gene>
    <name evidence="5" type="ORF">TTAC_LOCUS939</name>
</gene>
<feature type="region of interest" description="Disordered" evidence="2">
    <location>
        <begin position="644"/>
        <end position="681"/>
    </location>
</feature>
<dbReference type="AlphaFoldDB" id="A0A0R3WJS5"/>
<reference evidence="5 6" key="2">
    <citation type="submission" date="2018-11" db="EMBL/GenBank/DDBJ databases">
        <authorList>
            <consortium name="Pathogen Informatics"/>
        </authorList>
    </citation>
    <scope>NUCLEOTIDE SEQUENCE [LARGE SCALE GENOMIC DNA]</scope>
</reference>
<evidence type="ECO:0000256" key="2">
    <source>
        <dbReference type="SAM" id="MobiDB-lite"/>
    </source>
</evidence>
<accession>A0A0R3WJS5</accession>
<feature type="domain" description="Hpc2-related" evidence="3">
    <location>
        <begin position="72"/>
        <end position="122"/>
    </location>
</feature>
<proteinExistence type="predicted"/>
<dbReference type="InterPro" id="IPR014840">
    <property type="entry name" value="HRD"/>
</dbReference>
<dbReference type="GO" id="GO:0006325">
    <property type="term" value="P:chromatin organization"/>
    <property type="evidence" value="ECO:0007669"/>
    <property type="project" value="TreeGrafter"/>
</dbReference>
<dbReference type="EMBL" id="UYWX01000134">
    <property type="protein sequence ID" value="VDM17206.1"/>
    <property type="molecule type" value="Genomic_DNA"/>
</dbReference>
<evidence type="ECO:0000313" key="7">
    <source>
        <dbReference type="WBParaSite" id="TTAC_0000093801-mRNA-1"/>
    </source>
</evidence>
<reference evidence="7" key="1">
    <citation type="submission" date="2017-02" db="UniProtKB">
        <authorList>
            <consortium name="WormBaseParasite"/>
        </authorList>
    </citation>
    <scope>IDENTIFICATION</scope>
</reference>
<feature type="domain" description="Ubinuclein middle" evidence="4">
    <location>
        <begin position="250"/>
        <end position="478"/>
    </location>
</feature>
<feature type="compositionally biased region" description="Low complexity" evidence="2">
    <location>
        <begin position="656"/>
        <end position="673"/>
    </location>
</feature>
<keyword evidence="1" id="KW-0597">Phosphoprotein</keyword>
<feature type="compositionally biased region" description="Low complexity" evidence="2">
    <location>
        <begin position="234"/>
        <end position="243"/>
    </location>
</feature>
<evidence type="ECO:0000259" key="3">
    <source>
        <dbReference type="Pfam" id="PF08729"/>
    </source>
</evidence>